<dbReference type="Gene3D" id="3.90.1720.10">
    <property type="entry name" value="endopeptidase domain like (from Nostoc punctiforme)"/>
    <property type="match status" value="1"/>
</dbReference>
<name>A0A7Z1N1X5_STAAU</name>
<dbReference type="PROSITE" id="PS50911">
    <property type="entry name" value="CHAP"/>
    <property type="match status" value="1"/>
</dbReference>
<evidence type="ECO:0000313" key="2">
    <source>
        <dbReference type="EMBL" id="PPJ73809.1"/>
    </source>
</evidence>
<accession>A0A7Z1N1X5</accession>
<proteinExistence type="predicted"/>
<reference evidence="2 3" key="1">
    <citation type="submission" date="2017-11" db="EMBL/GenBank/DDBJ databases">
        <authorList>
            <person name="Founou R.C."/>
            <person name="Founou L."/>
            <person name="Allam M."/>
            <person name="Ismail A."/>
            <person name="Essack S.Y."/>
        </authorList>
    </citation>
    <scope>NUCLEOTIDE SEQUENCE [LARGE SCALE GENOMIC DNA]</scope>
    <source>
        <strain evidence="2 3">G703N2B1</strain>
    </source>
</reference>
<sequence length="148" mass="16921">YLATQENIDYINDILMGQGWDFDSYAGFQCFDLANVYWYHLYGHGLNGSYAKDIPFQNNFSGEASVHRNTASFKAYPGDLVVFGNQYGHGMGHVAIVTNGNVDGNWNQFESLDQNWNNGGDRKAEVAHKVVHNYDIRQGQMYFIRSYR</sequence>
<dbReference type="InterPro" id="IPR007921">
    <property type="entry name" value="CHAP_dom"/>
</dbReference>
<evidence type="ECO:0000313" key="3">
    <source>
        <dbReference type="Proteomes" id="UP000238775"/>
    </source>
</evidence>
<comment type="caution">
    <text evidence="2">The sequence shown here is derived from an EMBL/GenBank/DDBJ whole genome shotgun (WGS) entry which is preliminary data.</text>
</comment>
<dbReference type="Pfam" id="PF05257">
    <property type="entry name" value="CHAP"/>
    <property type="match status" value="1"/>
</dbReference>
<feature type="domain" description="Peptidase C51" evidence="1">
    <location>
        <begin position="5"/>
        <end position="145"/>
    </location>
</feature>
<protein>
    <submittedName>
        <fullName evidence="2">CHAP domain-containing protein</fullName>
    </submittedName>
</protein>
<dbReference type="SUPFAM" id="SSF54001">
    <property type="entry name" value="Cysteine proteinases"/>
    <property type="match status" value="1"/>
</dbReference>
<dbReference type="AlphaFoldDB" id="A0A7Z1N1X5"/>
<dbReference type="EMBL" id="PGWZ01000397">
    <property type="protein sequence ID" value="PPJ73809.1"/>
    <property type="molecule type" value="Genomic_DNA"/>
</dbReference>
<evidence type="ECO:0000259" key="1">
    <source>
        <dbReference type="PROSITE" id="PS50911"/>
    </source>
</evidence>
<organism evidence="2 3">
    <name type="scientific">Staphylococcus aureus</name>
    <dbReference type="NCBI Taxonomy" id="1280"/>
    <lineage>
        <taxon>Bacteria</taxon>
        <taxon>Bacillati</taxon>
        <taxon>Bacillota</taxon>
        <taxon>Bacilli</taxon>
        <taxon>Bacillales</taxon>
        <taxon>Staphylococcaceae</taxon>
        <taxon>Staphylococcus</taxon>
    </lineage>
</organism>
<dbReference type="InterPro" id="IPR038765">
    <property type="entry name" value="Papain-like_cys_pep_sf"/>
</dbReference>
<dbReference type="Proteomes" id="UP000238775">
    <property type="component" value="Unassembled WGS sequence"/>
</dbReference>
<dbReference type="RefSeq" id="WP_154700645.1">
    <property type="nucleotide sequence ID" value="NZ_PGWZ01000397.1"/>
</dbReference>
<feature type="non-terminal residue" evidence="2">
    <location>
        <position position="1"/>
    </location>
</feature>
<gene>
    <name evidence="2" type="ORF">CV021_09580</name>
</gene>